<accession>A0A8J5LY61</accession>
<feature type="region of interest" description="Disordered" evidence="6">
    <location>
        <begin position="25"/>
        <end position="44"/>
    </location>
</feature>
<keyword evidence="8" id="KW-1185">Reference proteome</keyword>
<evidence type="ECO:0000256" key="6">
    <source>
        <dbReference type="SAM" id="MobiDB-lite"/>
    </source>
</evidence>
<dbReference type="Pfam" id="PF16810">
    <property type="entry name" value="RXLR"/>
    <property type="match status" value="1"/>
</dbReference>
<comment type="caution">
    <text evidence="7">The sequence shown here is derived from an EMBL/GenBank/DDBJ whole genome shotgun (WGS) entry which is preliminary data.</text>
</comment>
<comment type="domain">
    <text evidence="5">The RxLR-dEER motif acts to carry the protein into the host cell cytoplasm through binding to cell surface phosphatidylinositol-3-phosphate.</text>
</comment>
<organism evidence="7 8">
    <name type="scientific">Phytophthora aleatoria</name>
    <dbReference type="NCBI Taxonomy" id="2496075"/>
    <lineage>
        <taxon>Eukaryota</taxon>
        <taxon>Sar</taxon>
        <taxon>Stramenopiles</taxon>
        <taxon>Oomycota</taxon>
        <taxon>Peronosporomycetes</taxon>
        <taxon>Peronosporales</taxon>
        <taxon>Peronosporaceae</taxon>
        <taxon>Phytophthora</taxon>
    </lineage>
</organism>
<evidence type="ECO:0000313" key="8">
    <source>
        <dbReference type="Proteomes" id="UP000709295"/>
    </source>
</evidence>
<comment type="function">
    <text evidence="5">Effector that suppresses plant defense responses during pathogen infection.</text>
</comment>
<gene>
    <name evidence="7" type="ORF">JG688_00018054</name>
</gene>
<reference evidence="7" key="1">
    <citation type="submission" date="2021-01" db="EMBL/GenBank/DDBJ databases">
        <title>Phytophthora aleatoria, a newly-described species from Pinus radiata is distinct from Phytophthora cactorum isolates based on comparative genomics.</title>
        <authorList>
            <person name="Mcdougal R."/>
            <person name="Panda P."/>
            <person name="Williams N."/>
            <person name="Studholme D.J."/>
        </authorList>
    </citation>
    <scope>NUCLEOTIDE SEQUENCE</scope>
    <source>
        <strain evidence="7">NZFS 4037</strain>
    </source>
</reference>
<keyword evidence="3 5" id="KW-0964">Secreted</keyword>
<dbReference type="EMBL" id="JAENGY010003059">
    <property type="protein sequence ID" value="KAG6942546.1"/>
    <property type="molecule type" value="Genomic_DNA"/>
</dbReference>
<dbReference type="InterPro" id="IPR031825">
    <property type="entry name" value="RXLR"/>
</dbReference>
<name>A0A8J5LY61_9STRA</name>
<comment type="similarity">
    <text evidence="2 5">Belongs to the RxLR effector family.</text>
</comment>
<evidence type="ECO:0000256" key="3">
    <source>
        <dbReference type="ARBA" id="ARBA00022525"/>
    </source>
</evidence>
<keyword evidence="4 5" id="KW-0732">Signal</keyword>
<dbReference type="GO" id="GO:0005576">
    <property type="term" value="C:extracellular region"/>
    <property type="evidence" value="ECO:0007669"/>
    <property type="project" value="UniProtKB-SubCell"/>
</dbReference>
<proteinExistence type="inferred from homology"/>
<evidence type="ECO:0000313" key="7">
    <source>
        <dbReference type="EMBL" id="KAG6942546.1"/>
    </source>
</evidence>
<dbReference type="Proteomes" id="UP000709295">
    <property type="component" value="Unassembled WGS sequence"/>
</dbReference>
<feature type="signal peptide" evidence="5">
    <location>
        <begin position="1"/>
        <end position="21"/>
    </location>
</feature>
<sequence length="117" mass="13164">MRLSYILPVVIAAILHASGSALPTAKESNQATLASPDIDDADGGKLLRGINKGAAEEDELEQEERTVSKKVGHYGKKFWNWFVWGKSREPTNKIKRDTQRWKDQQVRINGAMRKSEV</sequence>
<dbReference type="AlphaFoldDB" id="A0A8J5LY61"/>
<protein>
    <recommendedName>
        <fullName evidence="5">RxLR effector protein</fullName>
    </recommendedName>
</protein>
<comment type="subcellular location">
    <subcellularLocation>
        <location evidence="1 5">Secreted</location>
    </subcellularLocation>
</comment>
<evidence type="ECO:0000256" key="1">
    <source>
        <dbReference type="ARBA" id="ARBA00004613"/>
    </source>
</evidence>
<evidence type="ECO:0000256" key="5">
    <source>
        <dbReference type="RuleBase" id="RU367124"/>
    </source>
</evidence>
<feature type="chain" id="PRO_5035338343" description="RxLR effector protein" evidence="5">
    <location>
        <begin position="22"/>
        <end position="117"/>
    </location>
</feature>
<evidence type="ECO:0000256" key="4">
    <source>
        <dbReference type="ARBA" id="ARBA00022729"/>
    </source>
</evidence>
<evidence type="ECO:0000256" key="2">
    <source>
        <dbReference type="ARBA" id="ARBA00010400"/>
    </source>
</evidence>